<dbReference type="Proteomes" id="UP000245609">
    <property type="component" value="Unassembled WGS sequence"/>
</dbReference>
<proteinExistence type="predicted"/>
<keyword evidence="1" id="KW-0732">Signal</keyword>
<dbReference type="AlphaFoldDB" id="A0A2T9Z974"/>
<keyword evidence="3" id="KW-1185">Reference proteome</keyword>
<evidence type="ECO:0000313" key="2">
    <source>
        <dbReference type="EMBL" id="PVV01102.1"/>
    </source>
</evidence>
<name>A0A2T9Z974_9FUNG</name>
<evidence type="ECO:0000256" key="1">
    <source>
        <dbReference type="SAM" id="SignalP"/>
    </source>
</evidence>
<feature type="signal peptide" evidence="1">
    <location>
        <begin position="1"/>
        <end position="19"/>
    </location>
</feature>
<dbReference type="STRING" id="133381.A0A2T9Z974"/>
<reference evidence="2 3" key="1">
    <citation type="journal article" date="2018" name="MBio">
        <title>Comparative Genomics Reveals the Core Gene Toolbox for the Fungus-Insect Symbiosis.</title>
        <authorList>
            <person name="Wang Y."/>
            <person name="Stata M."/>
            <person name="Wang W."/>
            <person name="Stajich J.E."/>
            <person name="White M.M."/>
            <person name="Moncalvo J.M."/>
        </authorList>
    </citation>
    <scope>NUCLEOTIDE SEQUENCE [LARGE SCALE GENOMIC DNA]</scope>
    <source>
        <strain evidence="2 3">SC-DP-2</strain>
    </source>
</reference>
<organism evidence="2 3">
    <name type="scientific">Smittium megazygosporum</name>
    <dbReference type="NCBI Taxonomy" id="133381"/>
    <lineage>
        <taxon>Eukaryota</taxon>
        <taxon>Fungi</taxon>
        <taxon>Fungi incertae sedis</taxon>
        <taxon>Zoopagomycota</taxon>
        <taxon>Kickxellomycotina</taxon>
        <taxon>Harpellomycetes</taxon>
        <taxon>Harpellales</taxon>
        <taxon>Legeriomycetaceae</taxon>
        <taxon>Smittium</taxon>
    </lineage>
</organism>
<evidence type="ECO:0000313" key="3">
    <source>
        <dbReference type="Proteomes" id="UP000245609"/>
    </source>
</evidence>
<gene>
    <name evidence="2" type="ORF">BB560_004496</name>
</gene>
<sequence>MMLSFYLFSIGWQNTGVSASPVSSEGSLDILKTRTQSKLSFPNNHTQTSAKFKSSRFLGSLQTIIQAVLKSSFDITDAVFGSILRFYNLRLAQIMCIQGFQVFDSQVSHQFFQQPLQSMFDDLSYLTKGLFEMLSKSMILSSKSVAVPPAVFMFIKSVFNSFTAFSLAVFPYSEDLKLYLASYSSTLEFESSQIISTLSSLDSNYLVSLKFDHHNFVTPAKRSDMKMYLLSQIKAVGYNDDVSKNFFSAGYEEKLKLNLNQVGPEYKAFRMLKQLIFISNEDFVDTLSSMFQTLQNETENDSKILEIQSSKINSCINAKYNFLSSFSPRDLLNHITSRIISMLHNFKLDKQGKSPSLTNDSVGNSQTEPNINSIYTLNIDLTRKFIGGAPDSQSAFNLQTGEFSIQGGNEDKSSSTIMCILQGETGNKMLNINFQTVMLFINKIGTPSTKANETTEELLNTLESHLSPILNLQYKDGNVRIDGLLELHRKINKKCENLGGPNDKKNKIFYFDFGCLASILHSFF</sequence>
<comment type="caution">
    <text evidence="2">The sequence shown here is derived from an EMBL/GenBank/DDBJ whole genome shotgun (WGS) entry which is preliminary data.</text>
</comment>
<feature type="chain" id="PRO_5015655446" evidence="1">
    <location>
        <begin position="20"/>
        <end position="524"/>
    </location>
</feature>
<accession>A0A2T9Z974</accession>
<protein>
    <submittedName>
        <fullName evidence="2">Uncharacterized protein</fullName>
    </submittedName>
</protein>
<dbReference type="EMBL" id="MBFS01001371">
    <property type="protein sequence ID" value="PVV01102.1"/>
    <property type="molecule type" value="Genomic_DNA"/>
</dbReference>